<evidence type="ECO:0000256" key="3">
    <source>
        <dbReference type="PROSITE-ProRule" id="PRU00284"/>
    </source>
</evidence>
<dbReference type="Pfam" id="PF00015">
    <property type="entry name" value="MCPsignal"/>
    <property type="match status" value="1"/>
</dbReference>
<dbReference type="PANTHER" id="PTHR32089:SF112">
    <property type="entry name" value="LYSOZYME-LIKE PROTEIN-RELATED"/>
    <property type="match status" value="1"/>
</dbReference>
<dbReference type="InterPro" id="IPR004090">
    <property type="entry name" value="Chemotax_Me-accpt_rcpt"/>
</dbReference>
<feature type="domain" description="Methyl-accepting transducer" evidence="5">
    <location>
        <begin position="297"/>
        <end position="540"/>
    </location>
</feature>
<dbReference type="InterPro" id="IPR003660">
    <property type="entry name" value="HAMP_dom"/>
</dbReference>
<evidence type="ECO:0000256" key="2">
    <source>
        <dbReference type="ARBA" id="ARBA00029447"/>
    </source>
</evidence>
<comment type="caution">
    <text evidence="7">The sequence shown here is derived from an EMBL/GenBank/DDBJ whole genome shotgun (WGS) entry which is preliminary data.</text>
</comment>
<dbReference type="GO" id="GO:0007165">
    <property type="term" value="P:signal transduction"/>
    <property type="evidence" value="ECO:0007669"/>
    <property type="project" value="UniProtKB-KW"/>
</dbReference>
<dbReference type="InterPro" id="IPR004089">
    <property type="entry name" value="MCPsignal_dom"/>
</dbReference>
<comment type="similarity">
    <text evidence="2">Belongs to the methyl-accepting chemotaxis (MCP) protein family.</text>
</comment>
<dbReference type="EMBL" id="SACP01000019">
    <property type="protein sequence ID" value="RVU15806.1"/>
    <property type="molecule type" value="Genomic_DNA"/>
</dbReference>
<keyword evidence="4" id="KW-0472">Membrane</keyword>
<accession>A0A437P0M3</accession>
<keyword evidence="4" id="KW-1133">Transmembrane helix</keyword>
<dbReference type="Gene3D" id="6.10.340.10">
    <property type="match status" value="1"/>
</dbReference>
<dbReference type="PROSITE" id="PS50111">
    <property type="entry name" value="CHEMOTAXIS_TRANSDUC_2"/>
    <property type="match status" value="1"/>
</dbReference>
<keyword evidence="8" id="KW-1185">Reference proteome</keyword>
<dbReference type="PANTHER" id="PTHR32089">
    <property type="entry name" value="METHYL-ACCEPTING CHEMOTAXIS PROTEIN MCPB"/>
    <property type="match status" value="1"/>
</dbReference>
<dbReference type="GO" id="GO:0016020">
    <property type="term" value="C:membrane"/>
    <property type="evidence" value="ECO:0007669"/>
    <property type="project" value="InterPro"/>
</dbReference>
<feature type="transmembrane region" description="Helical" evidence="4">
    <location>
        <begin position="188"/>
        <end position="210"/>
    </location>
</feature>
<reference evidence="7 8" key="1">
    <citation type="submission" date="2019-01" db="EMBL/GenBank/DDBJ databases">
        <authorList>
            <person name="Chen W.-M."/>
        </authorList>
    </citation>
    <scope>NUCLEOTIDE SEQUENCE [LARGE SCALE GENOMIC DNA]</scope>
    <source>
        <strain evidence="7 8">TER-1</strain>
    </source>
</reference>
<proteinExistence type="inferred from homology"/>
<name>A0A437P0M3_9HYPH</name>
<dbReference type="AlphaFoldDB" id="A0A437P0M3"/>
<evidence type="ECO:0000313" key="8">
    <source>
        <dbReference type="Proteomes" id="UP000286997"/>
    </source>
</evidence>
<dbReference type="OrthoDB" id="8004509at2"/>
<keyword evidence="4" id="KW-0812">Transmembrane</keyword>
<dbReference type="Proteomes" id="UP000286997">
    <property type="component" value="Unassembled WGS sequence"/>
</dbReference>
<organism evidence="7 8">
    <name type="scientific">Methylobacterium oryzihabitans</name>
    <dbReference type="NCBI Taxonomy" id="2499852"/>
    <lineage>
        <taxon>Bacteria</taxon>
        <taxon>Pseudomonadati</taxon>
        <taxon>Pseudomonadota</taxon>
        <taxon>Alphaproteobacteria</taxon>
        <taxon>Hyphomicrobiales</taxon>
        <taxon>Methylobacteriaceae</taxon>
        <taxon>Methylobacterium</taxon>
    </lineage>
</organism>
<dbReference type="RefSeq" id="WP_127731883.1">
    <property type="nucleotide sequence ID" value="NZ_SACP01000019.1"/>
</dbReference>
<keyword evidence="1 3" id="KW-0807">Transducer</keyword>
<dbReference type="PROSITE" id="PS50885">
    <property type="entry name" value="HAMP"/>
    <property type="match status" value="1"/>
</dbReference>
<evidence type="ECO:0000259" key="5">
    <source>
        <dbReference type="PROSITE" id="PS50111"/>
    </source>
</evidence>
<dbReference type="GO" id="GO:0004888">
    <property type="term" value="F:transmembrane signaling receptor activity"/>
    <property type="evidence" value="ECO:0007669"/>
    <property type="project" value="InterPro"/>
</dbReference>
<protein>
    <submittedName>
        <fullName evidence="7">Methyl-accepting chemotaxis protein</fullName>
    </submittedName>
</protein>
<evidence type="ECO:0000313" key="7">
    <source>
        <dbReference type="EMBL" id="RVU15806.1"/>
    </source>
</evidence>
<dbReference type="PRINTS" id="PR00260">
    <property type="entry name" value="CHEMTRNSDUCR"/>
</dbReference>
<gene>
    <name evidence="7" type="ORF">EOE48_18600</name>
</gene>
<dbReference type="GO" id="GO:0006935">
    <property type="term" value="P:chemotaxis"/>
    <property type="evidence" value="ECO:0007669"/>
    <property type="project" value="InterPro"/>
</dbReference>
<feature type="domain" description="HAMP" evidence="6">
    <location>
        <begin position="210"/>
        <end position="263"/>
    </location>
</feature>
<dbReference type="Gene3D" id="1.10.287.950">
    <property type="entry name" value="Methyl-accepting chemotaxis protein"/>
    <property type="match status" value="1"/>
</dbReference>
<sequence>MKIRIGGKLAATSLLTASLVAGIVWNQWSANRRILEATGAVGREQTILDGITFAQIALGQMQSNVKTVTYTQNAQEAAAAVEAIRKAAAEAGAALKQPIAIALKPDVLVQTRDALDRYARTAETFSRTGRADLRGERVDVAQAAALRQDLGAIATAADQVIGESVKNAKFFTGQAVEAVRGEIASASAFGLASGAATLLVLLGTALFLMLNIARPVRRIGQVLYALAEGRTEIEIPYADRGDEIGDNARAAQTFRTNLLQMRDLEASTAETRAAAEVQRREAMRDLADRFEAAIGGIVGQVSSAATELQATSETMTATATEAASQSTTVSAAADQAASNVGTVAAAAEQLGTSVQEIGRQVDGSAGLAKAAVGEAAQTAALVQHLSTAAGRIGDVVGMINTLASQTNLLALNATIEAARAGEAGRGFAVVAAEVKELATQTAKATDEIGSQIGQIQGATHEAVKAISGITGRINEISEVSASIAAAVEQQGAATREIVRNVAQAATGANEVTSNIAGVARASEETGAAASQVLSSASELSRQSERLSAEVTRFLTTVRAA</sequence>
<dbReference type="Pfam" id="PF00672">
    <property type="entry name" value="HAMP"/>
    <property type="match status" value="1"/>
</dbReference>
<dbReference type="SMART" id="SM00283">
    <property type="entry name" value="MA"/>
    <property type="match status" value="1"/>
</dbReference>
<evidence type="ECO:0000259" key="6">
    <source>
        <dbReference type="PROSITE" id="PS50885"/>
    </source>
</evidence>
<evidence type="ECO:0000256" key="1">
    <source>
        <dbReference type="ARBA" id="ARBA00023224"/>
    </source>
</evidence>
<dbReference type="SUPFAM" id="SSF58104">
    <property type="entry name" value="Methyl-accepting chemotaxis protein (MCP) signaling domain"/>
    <property type="match status" value="1"/>
</dbReference>
<evidence type="ECO:0000256" key="4">
    <source>
        <dbReference type="SAM" id="Phobius"/>
    </source>
</evidence>